<evidence type="ECO:0000313" key="5">
    <source>
        <dbReference type="EMBL" id="KAH7236633.1"/>
    </source>
</evidence>
<dbReference type="GO" id="GO:0009113">
    <property type="term" value="P:purine nucleobase biosynthetic process"/>
    <property type="evidence" value="ECO:0007669"/>
    <property type="project" value="InterPro"/>
</dbReference>
<evidence type="ECO:0000313" key="6">
    <source>
        <dbReference type="Proteomes" id="UP000813427"/>
    </source>
</evidence>
<organism evidence="5 6">
    <name type="scientific">Fusarium tricinctum</name>
    <dbReference type="NCBI Taxonomy" id="61284"/>
    <lineage>
        <taxon>Eukaryota</taxon>
        <taxon>Fungi</taxon>
        <taxon>Dikarya</taxon>
        <taxon>Ascomycota</taxon>
        <taxon>Pezizomycotina</taxon>
        <taxon>Sordariomycetes</taxon>
        <taxon>Hypocreomycetidae</taxon>
        <taxon>Hypocreales</taxon>
        <taxon>Nectriaceae</taxon>
        <taxon>Fusarium</taxon>
        <taxon>Fusarium tricinctum species complex</taxon>
    </lineage>
</organism>
<keyword evidence="2" id="KW-0547">Nucleotide-binding</keyword>
<dbReference type="GO" id="GO:0004637">
    <property type="term" value="F:phosphoribosylamine-glycine ligase activity"/>
    <property type="evidence" value="ECO:0007669"/>
    <property type="project" value="InterPro"/>
</dbReference>
<gene>
    <name evidence="5" type="ORF">BKA59DRAFT_405020</name>
</gene>
<proteinExistence type="predicted"/>
<dbReference type="SMART" id="SM01209">
    <property type="entry name" value="GARS_A"/>
    <property type="match status" value="1"/>
</dbReference>
<evidence type="ECO:0000256" key="3">
    <source>
        <dbReference type="ARBA" id="ARBA00022840"/>
    </source>
</evidence>
<sequence length="78" mass="8606">FMVRHKIPTAKYHHFPSPTDTNSFIENQPEGRCVVKASRLAAGKGVVLADTKVEAKAAVDYFMVKRAFGEAGEEIVIE</sequence>
<accession>A0A8K0W7D5</accession>
<dbReference type="PANTHER" id="PTHR43472">
    <property type="entry name" value="PHOSPHORIBOSYLAMINE--GLYCINE LIGASE"/>
    <property type="match status" value="1"/>
</dbReference>
<feature type="non-terminal residue" evidence="5">
    <location>
        <position position="1"/>
    </location>
</feature>
<feature type="domain" description="Phosphoribosylglycinamide synthetase ATP-grasp (A)" evidence="4">
    <location>
        <begin position="1"/>
        <end position="78"/>
    </location>
</feature>
<keyword evidence="3" id="KW-0067">ATP-binding</keyword>
<reference evidence="5" key="1">
    <citation type="journal article" date="2021" name="Nat. Commun.">
        <title>Genetic determinants of endophytism in the Arabidopsis root mycobiome.</title>
        <authorList>
            <person name="Mesny F."/>
            <person name="Miyauchi S."/>
            <person name="Thiergart T."/>
            <person name="Pickel B."/>
            <person name="Atanasova L."/>
            <person name="Karlsson M."/>
            <person name="Huettel B."/>
            <person name="Barry K.W."/>
            <person name="Haridas S."/>
            <person name="Chen C."/>
            <person name="Bauer D."/>
            <person name="Andreopoulos W."/>
            <person name="Pangilinan J."/>
            <person name="LaButti K."/>
            <person name="Riley R."/>
            <person name="Lipzen A."/>
            <person name="Clum A."/>
            <person name="Drula E."/>
            <person name="Henrissat B."/>
            <person name="Kohler A."/>
            <person name="Grigoriev I.V."/>
            <person name="Martin F.M."/>
            <person name="Hacquard S."/>
        </authorList>
    </citation>
    <scope>NUCLEOTIDE SEQUENCE</scope>
    <source>
        <strain evidence="5">MPI-SDFR-AT-0068</strain>
    </source>
</reference>
<dbReference type="InterPro" id="IPR020561">
    <property type="entry name" value="PRibGlycinamid_synth_ATP-grasp"/>
</dbReference>
<dbReference type="PANTHER" id="PTHR43472:SF1">
    <property type="entry name" value="PHOSPHORIBOSYLAMINE--GLYCINE LIGASE, CHLOROPLASTIC"/>
    <property type="match status" value="1"/>
</dbReference>
<dbReference type="InterPro" id="IPR013815">
    <property type="entry name" value="ATP_grasp_subdomain_1"/>
</dbReference>
<keyword evidence="1" id="KW-0436">Ligase</keyword>
<dbReference type="InterPro" id="IPR000115">
    <property type="entry name" value="PRibGlycinamide_synth"/>
</dbReference>
<keyword evidence="6" id="KW-1185">Reference proteome</keyword>
<name>A0A8K0W7D5_9HYPO</name>
<comment type="caution">
    <text evidence="5">The sequence shown here is derived from an EMBL/GenBank/DDBJ whole genome shotgun (WGS) entry which is preliminary data.</text>
</comment>
<dbReference type="Gene3D" id="3.30.1490.20">
    <property type="entry name" value="ATP-grasp fold, A domain"/>
    <property type="match status" value="1"/>
</dbReference>
<evidence type="ECO:0000259" key="4">
    <source>
        <dbReference type="Pfam" id="PF01071"/>
    </source>
</evidence>
<dbReference type="Pfam" id="PF01071">
    <property type="entry name" value="GARS_A"/>
    <property type="match status" value="1"/>
</dbReference>
<dbReference type="GO" id="GO:0005524">
    <property type="term" value="F:ATP binding"/>
    <property type="evidence" value="ECO:0007669"/>
    <property type="project" value="UniProtKB-KW"/>
</dbReference>
<dbReference type="EMBL" id="JAGPXF010000007">
    <property type="protein sequence ID" value="KAH7236633.1"/>
    <property type="molecule type" value="Genomic_DNA"/>
</dbReference>
<dbReference type="SUPFAM" id="SSF56059">
    <property type="entry name" value="Glutathione synthetase ATP-binding domain-like"/>
    <property type="match status" value="1"/>
</dbReference>
<dbReference type="AlphaFoldDB" id="A0A8K0W7D5"/>
<dbReference type="OrthoDB" id="2018833at2759"/>
<protein>
    <submittedName>
        <fullName evidence="5">Phosphoribosylglycinamide synthetase</fullName>
    </submittedName>
</protein>
<dbReference type="Proteomes" id="UP000813427">
    <property type="component" value="Unassembled WGS sequence"/>
</dbReference>
<evidence type="ECO:0000256" key="2">
    <source>
        <dbReference type="ARBA" id="ARBA00022741"/>
    </source>
</evidence>
<evidence type="ECO:0000256" key="1">
    <source>
        <dbReference type="ARBA" id="ARBA00022598"/>
    </source>
</evidence>